<dbReference type="GO" id="GO:0003735">
    <property type="term" value="F:structural constituent of ribosome"/>
    <property type="evidence" value="ECO:0007669"/>
    <property type="project" value="InterPro"/>
</dbReference>
<name>A0A9P4HYK9_9PEZI</name>
<dbReference type="GO" id="GO:0070181">
    <property type="term" value="F:small ribosomal subunit rRNA binding"/>
    <property type="evidence" value="ECO:0007669"/>
    <property type="project" value="TreeGrafter"/>
</dbReference>
<accession>A0A9P4HYK9</accession>
<keyword evidence="3" id="KW-0687">Ribonucleoprotein</keyword>
<feature type="compositionally biased region" description="Basic and acidic residues" evidence="5">
    <location>
        <begin position="29"/>
        <end position="55"/>
    </location>
</feature>
<proteinExistence type="inferred from homology"/>
<evidence type="ECO:0000313" key="6">
    <source>
        <dbReference type="EMBL" id="KAF2088444.1"/>
    </source>
</evidence>
<dbReference type="GO" id="GO:0032543">
    <property type="term" value="P:mitochondrial translation"/>
    <property type="evidence" value="ECO:0007669"/>
    <property type="project" value="TreeGrafter"/>
</dbReference>
<comment type="similarity">
    <text evidence="1">Belongs to the bacterial ribosomal protein bS18 family.</text>
</comment>
<dbReference type="PANTHER" id="PTHR13479:SF40">
    <property type="entry name" value="SMALL RIBOSOMAL SUBUNIT PROTEIN BS18M"/>
    <property type="match status" value="1"/>
</dbReference>
<sequence>MTLKLRPSEGPSTRYIKPGSQQSATQEALARRAKDKRGLEEKQLTKERAELESEMPRRWRSGDVYAPHDLTPAEARKWRGRKTMPTSDAFDLLALNPINEYKNFSIMSEYMTEIGRIRHSMVTGLRPVNQRRIAKAIRRAIGIGIMPSVHVHPELLPKPRDAASKRLMSPGPKNASQGREF</sequence>
<dbReference type="InterPro" id="IPR036870">
    <property type="entry name" value="Ribosomal_bS18_sf"/>
</dbReference>
<keyword evidence="2 6" id="KW-0689">Ribosomal protein</keyword>
<dbReference type="SUPFAM" id="SSF46911">
    <property type="entry name" value="Ribosomal protein S18"/>
    <property type="match status" value="1"/>
</dbReference>
<dbReference type="EMBL" id="ML978716">
    <property type="protein sequence ID" value="KAF2088444.1"/>
    <property type="molecule type" value="Genomic_DNA"/>
</dbReference>
<dbReference type="Pfam" id="PF01084">
    <property type="entry name" value="Ribosomal_S18"/>
    <property type="match status" value="1"/>
</dbReference>
<dbReference type="InterPro" id="IPR001648">
    <property type="entry name" value="Ribosomal_bS18"/>
</dbReference>
<protein>
    <recommendedName>
        <fullName evidence="4">Small ribosomal subunit protein bS18m</fullName>
    </recommendedName>
</protein>
<evidence type="ECO:0000256" key="4">
    <source>
        <dbReference type="ARBA" id="ARBA00035264"/>
    </source>
</evidence>
<evidence type="ECO:0000256" key="2">
    <source>
        <dbReference type="ARBA" id="ARBA00022980"/>
    </source>
</evidence>
<feature type="region of interest" description="Disordered" evidence="5">
    <location>
        <begin position="1"/>
        <end position="55"/>
    </location>
</feature>
<comment type="caution">
    <text evidence="6">The sequence shown here is derived from an EMBL/GenBank/DDBJ whole genome shotgun (WGS) entry which is preliminary data.</text>
</comment>
<reference evidence="6" key="1">
    <citation type="journal article" date="2020" name="Stud. Mycol.">
        <title>101 Dothideomycetes genomes: a test case for predicting lifestyles and emergence of pathogens.</title>
        <authorList>
            <person name="Haridas S."/>
            <person name="Albert R."/>
            <person name="Binder M."/>
            <person name="Bloem J."/>
            <person name="Labutti K."/>
            <person name="Salamov A."/>
            <person name="Andreopoulos B."/>
            <person name="Baker S."/>
            <person name="Barry K."/>
            <person name="Bills G."/>
            <person name="Bluhm B."/>
            <person name="Cannon C."/>
            <person name="Castanera R."/>
            <person name="Culley D."/>
            <person name="Daum C."/>
            <person name="Ezra D."/>
            <person name="Gonzalez J."/>
            <person name="Henrissat B."/>
            <person name="Kuo A."/>
            <person name="Liang C."/>
            <person name="Lipzen A."/>
            <person name="Lutzoni F."/>
            <person name="Magnuson J."/>
            <person name="Mondo S."/>
            <person name="Nolan M."/>
            <person name="Ohm R."/>
            <person name="Pangilinan J."/>
            <person name="Park H.-J."/>
            <person name="Ramirez L."/>
            <person name="Alfaro M."/>
            <person name="Sun H."/>
            <person name="Tritt A."/>
            <person name="Yoshinaga Y."/>
            <person name="Zwiers L.-H."/>
            <person name="Turgeon B."/>
            <person name="Goodwin S."/>
            <person name="Spatafora J."/>
            <person name="Crous P."/>
            <person name="Grigoriev I."/>
        </authorList>
    </citation>
    <scope>NUCLEOTIDE SEQUENCE</scope>
    <source>
        <strain evidence="6">CBS 121410</strain>
    </source>
</reference>
<dbReference type="PANTHER" id="PTHR13479">
    <property type="entry name" value="30S RIBOSOMAL PROTEIN S18"/>
    <property type="match status" value="1"/>
</dbReference>
<dbReference type="AlphaFoldDB" id="A0A9P4HYK9"/>
<gene>
    <name evidence="6" type="ORF">K490DRAFT_72865</name>
</gene>
<evidence type="ECO:0000256" key="5">
    <source>
        <dbReference type="SAM" id="MobiDB-lite"/>
    </source>
</evidence>
<dbReference type="Gene3D" id="4.10.640.10">
    <property type="entry name" value="Ribosomal protein S18"/>
    <property type="match status" value="1"/>
</dbReference>
<dbReference type="OrthoDB" id="21463at2759"/>
<evidence type="ECO:0000256" key="1">
    <source>
        <dbReference type="ARBA" id="ARBA00005589"/>
    </source>
</evidence>
<dbReference type="Proteomes" id="UP000799776">
    <property type="component" value="Unassembled WGS sequence"/>
</dbReference>
<organism evidence="6 7">
    <name type="scientific">Saccharata proteae CBS 121410</name>
    <dbReference type="NCBI Taxonomy" id="1314787"/>
    <lineage>
        <taxon>Eukaryota</taxon>
        <taxon>Fungi</taxon>
        <taxon>Dikarya</taxon>
        <taxon>Ascomycota</taxon>
        <taxon>Pezizomycotina</taxon>
        <taxon>Dothideomycetes</taxon>
        <taxon>Dothideomycetes incertae sedis</taxon>
        <taxon>Botryosphaeriales</taxon>
        <taxon>Saccharataceae</taxon>
        <taxon>Saccharata</taxon>
    </lineage>
</organism>
<dbReference type="FunFam" id="4.10.640.10:FF:000013">
    <property type="entry name" value="37S ribosomal protein S18"/>
    <property type="match status" value="1"/>
</dbReference>
<evidence type="ECO:0000256" key="3">
    <source>
        <dbReference type="ARBA" id="ARBA00023274"/>
    </source>
</evidence>
<evidence type="ECO:0000313" key="7">
    <source>
        <dbReference type="Proteomes" id="UP000799776"/>
    </source>
</evidence>
<dbReference type="GO" id="GO:0005763">
    <property type="term" value="C:mitochondrial small ribosomal subunit"/>
    <property type="evidence" value="ECO:0007669"/>
    <property type="project" value="TreeGrafter"/>
</dbReference>
<keyword evidence="7" id="KW-1185">Reference proteome</keyword>
<feature type="region of interest" description="Disordered" evidence="5">
    <location>
        <begin position="159"/>
        <end position="181"/>
    </location>
</feature>